<feature type="region of interest" description="Disordered" evidence="2">
    <location>
        <begin position="618"/>
        <end position="638"/>
    </location>
</feature>
<dbReference type="EMBL" id="SEOQ01000459">
    <property type="protein sequence ID" value="TFY62526.1"/>
    <property type="molecule type" value="Genomic_DNA"/>
</dbReference>
<organism evidence="3 4">
    <name type="scientific">Dentipellis fragilis</name>
    <dbReference type="NCBI Taxonomy" id="205917"/>
    <lineage>
        <taxon>Eukaryota</taxon>
        <taxon>Fungi</taxon>
        <taxon>Dikarya</taxon>
        <taxon>Basidiomycota</taxon>
        <taxon>Agaricomycotina</taxon>
        <taxon>Agaricomycetes</taxon>
        <taxon>Russulales</taxon>
        <taxon>Hericiaceae</taxon>
        <taxon>Dentipellis</taxon>
    </lineage>
</organism>
<keyword evidence="4" id="KW-1185">Reference proteome</keyword>
<evidence type="ECO:0000256" key="1">
    <source>
        <dbReference type="ARBA" id="ARBA00022737"/>
    </source>
</evidence>
<dbReference type="InterPro" id="IPR011990">
    <property type="entry name" value="TPR-like_helical_dom_sf"/>
</dbReference>
<dbReference type="PANTHER" id="PTHR47447">
    <property type="entry name" value="OS03G0856100 PROTEIN"/>
    <property type="match status" value="1"/>
</dbReference>
<keyword evidence="1" id="KW-0677">Repeat</keyword>
<dbReference type="AlphaFoldDB" id="A0A4Y9YJ20"/>
<name>A0A4Y9YJ20_9AGAM</name>
<proteinExistence type="predicted"/>
<dbReference type="Proteomes" id="UP000298327">
    <property type="component" value="Unassembled WGS sequence"/>
</dbReference>
<gene>
    <name evidence="3" type="ORF">EVG20_g6670</name>
</gene>
<dbReference type="OrthoDB" id="185373at2759"/>
<evidence type="ECO:0000313" key="3">
    <source>
        <dbReference type="EMBL" id="TFY62526.1"/>
    </source>
</evidence>
<evidence type="ECO:0000256" key="2">
    <source>
        <dbReference type="SAM" id="MobiDB-lite"/>
    </source>
</evidence>
<protein>
    <recommendedName>
        <fullName evidence="5">Pentacotripeptide-repeat region of PRORP domain-containing protein</fullName>
    </recommendedName>
</protein>
<comment type="caution">
    <text evidence="3">The sequence shown here is derived from an EMBL/GenBank/DDBJ whole genome shotgun (WGS) entry which is preliminary data.</text>
</comment>
<dbReference type="STRING" id="205917.A0A4Y9YJ20"/>
<accession>A0A4Y9YJ20</accession>
<evidence type="ECO:0008006" key="5">
    <source>
        <dbReference type="Google" id="ProtNLM"/>
    </source>
</evidence>
<dbReference type="Gene3D" id="1.25.40.10">
    <property type="entry name" value="Tetratricopeptide repeat domain"/>
    <property type="match status" value="1"/>
</dbReference>
<reference evidence="3 4" key="1">
    <citation type="submission" date="2019-02" db="EMBL/GenBank/DDBJ databases">
        <title>Genome sequencing of the rare red list fungi Dentipellis fragilis.</title>
        <authorList>
            <person name="Buettner E."/>
            <person name="Kellner H."/>
        </authorList>
    </citation>
    <scope>NUCLEOTIDE SEQUENCE [LARGE SCALE GENOMIC DNA]</scope>
    <source>
        <strain evidence="3 4">DSM 105465</strain>
    </source>
</reference>
<evidence type="ECO:0000313" key="4">
    <source>
        <dbReference type="Proteomes" id="UP000298327"/>
    </source>
</evidence>
<sequence>MTPRRIPFLLPLRLASTALRTTVPLASMLAHAKSSTPENITAPTTDQHNSGAKLNHLRFMVRRLLKYKSADDAYGYFTRQLASHASEREFVFDAYERIILIFLRTCHFSHAKQIYEDMHSAGLYSSSRTRAIMHAVELVQSPDYDHTSSKALFERLTPTLSLPSFTDEGMRALADILQHALHISPATCAELIEHYQDLHGDEKELSPELLDTLVRCHGESGSIDAALLHAAEAAEAAPYTSLLTSLSAAGRHSPATADTVLSHMATAHVTPDLPFFNALLSAAVRTKDFGTAFAVYGAILEHPAIMPDAFTFSSLFKAAQGVAQGSSARAHPVQAPPNARSPRLLFSEMMLFHMLNTRGVPRRRSPAVRASTLGVALGLFMRSRDYVAALVALRAFRTLELKPHAKVFRAVAATLLAHVRLDLIHRAEDDNLRWADRFLGTDVTSRLRPEDITHELIDQLLCTGTIGCAPTKEDVAERKDLGKWTRPPREPDWPRVPRLAVILGGEPEPREAKWDIKPLERLLSRAVLATLEDNTYSDEEALELVVGDAQRTLMPTLSRKSVIDLMEGRATVGDPDENAEMEEAGEQEVEDEEVAKERIRQRRRVRRMRKRMRGTRMNIDNTCTDGSPLMSLESTISV</sequence>
<dbReference type="PANTHER" id="PTHR47447:SF17">
    <property type="entry name" value="OS12G0638900 PROTEIN"/>
    <property type="match status" value="1"/>
</dbReference>